<evidence type="ECO:0000313" key="5">
    <source>
        <dbReference type="Proteomes" id="UP000248039"/>
    </source>
</evidence>
<comment type="caution">
    <text evidence="4">The sequence shown here is derived from an EMBL/GenBank/DDBJ whole genome shotgun (WGS) entry which is preliminary data.</text>
</comment>
<dbReference type="Gene3D" id="1.10.357.10">
    <property type="entry name" value="Tetracycline Repressor, domain 2"/>
    <property type="match status" value="1"/>
</dbReference>
<dbReference type="Pfam" id="PF00440">
    <property type="entry name" value="TetR_N"/>
    <property type="match status" value="1"/>
</dbReference>
<sequence>MTAAPADPRAARTRARLRAALLAECAEQPLAQVSVAALVRRAGVGRATFYLHYADLEALAVDACADVVREAVDALHAWRGVPDPASPPPPLLAFFDELAAQAALHRELLTPGGGGPLGLLLHRELRARSRTERALAGAPAPDLFASAVAATFVGVLADWLHGLIEATPGELAGQVWRLLINLHRTPLS</sequence>
<dbReference type="Proteomes" id="UP000248039">
    <property type="component" value="Unassembled WGS sequence"/>
</dbReference>
<dbReference type="OrthoDB" id="4555631at2"/>
<evidence type="ECO:0000256" key="2">
    <source>
        <dbReference type="PROSITE-ProRule" id="PRU00335"/>
    </source>
</evidence>
<reference evidence="4 5" key="1">
    <citation type="submission" date="2018-03" db="EMBL/GenBank/DDBJ databases">
        <title>Bioinformatic expansion and discovery of thiopeptide antibiotics.</title>
        <authorList>
            <person name="Schwalen C.J."/>
            <person name="Hudson G.A."/>
            <person name="Mitchell D.A."/>
        </authorList>
    </citation>
    <scope>NUCLEOTIDE SEQUENCE [LARGE SCALE GENOMIC DNA]</scope>
    <source>
        <strain evidence="4 5">ATCC 21389</strain>
    </source>
</reference>
<proteinExistence type="predicted"/>
<evidence type="ECO:0000256" key="1">
    <source>
        <dbReference type="ARBA" id="ARBA00023125"/>
    </source>
</evidence>
<dbReference type="AlphaFoldDB" id="A0A2V4NSP4"/>
<organism evidence="4 5">
    <name type="scientific">Streptomyces tateyamensis</name>
    <dbReference type="NCBI Taxonomy" id="565073"/>
    <lineage>
        <taxon>Bacteria</taxon>
        <taxon>Bacillati</taxon>
        <taxon>Actinomycetota</taxon>
        <taxon>Actinomycetes</taxon>
        <taxon>Kitasatosporales</taxon>
        <taxon>Streptomycetaceae</taxon>
        <taxon>Streptomyces</taxon>
    </lineage>
</organism>
<dbReference type="PANTHER" id="PTHR43479">
    <property type="entry name" value="ACREF/ENVCD OPERON REPRESSOR-RELATED"/>
    <property type="match status" value="1"/>
</dbReference>
<dbReference type="PROSITE" id="PS50977">
    <property type="entry name" value="HTH_TETR_2"/>
    <property type="match status" value="1"/>
</dbReference>
<evidence type="ECO:0000313" key="4">
    <source>
        <dbReference type="EMBL" id="PYC79479.1"/>
    </source>
</evidence>
<dbReference type="InterPro" id="IPR001647">
    <property type="entry name" value="HTH_TetR"/>
</dbReference>
<name>A0A2V4NSP4_9ACTN</name>
<dbReference type="InterPro" id="IPR050624">
    <property type="entry name" value="HTH-type_Tx_Regulator"/>
</dbReference>
<dbReference type="EMBL" id="PYBW01000043">
    <property type="protein sequence ID" value="PYC79479.1"/>
    <property type="molecule type" value="Genomic_DNA"/>
</dbReference>
<dbReference type="PANTHER" id="PTHR43479:SF11">
    <property type="entry name" value="ACREF_ENVCD OPERON REPRESSOR-RELATED"/>
    <property type="match status" value="1"/>
</dbReference>
<dbReference type="SUPFAM" id="SSF46689">
    <property type="entry name" value="Homeodomain-like"/>
    <property type="match status" value="1"/>
</dbReference>
<protein>
    <submittedName>
        <fullName evidence="4">TetR family transcriptional regulator</fullName>
    </submittedName>
</protein>
<keyword evidence="5" id="KW-1185">Reference proteome</keyword>
<feature type="domain" description="HTH tetR-type" evidence="3">
    <location>
        <begin position="11"/>
        <end position="71"/>
    </location>
</feature>
<keyword evidence="1 2" id="KW-0238">DNA-binding</keyword>
<dbReference type="GO" id="GO:0003677">
    <property type="term" value="F:DNA binding"/>
    <property type="evidence" value="ECO:0007669"/>
    <property type="project" value="UniProtKB-UniRule"/>
</dbReference>
<dbReference type="RefSeq" id="WP_110669433.1">
    <property type="nucleotide sequence ID" value="NZ_PYBW01000043.1"/>
</dbReference>
<gene>
    <name evidence="4" type="ORF">C7C46_14020</name>
</gene>
<evidence type="ECO:0000259" key="3">
    <source>
        <dbReference type="PROSITE" id="PS50977"/>
    </source>
</evidence>
<accession>A0A2V4NSP4</accession>
<feature type="DNA-binding region" description="H-T-H motif" evidence="2">
    <location>
        <begin position="34"/>
        <end position="53"/>
    </location>
</feature>
<dbReference type="InterPro" id="IPR009057">
    <property type="entry name" value="Homeodomain-like_sf"/>
</dbReference>